<organism evidence="13 14">
    <name type="scientific">Rhizomicrobium electricum</name>
    <dbReference type="NCBI Taxonomy" id="480070"/>
    <lineage>
        <taxon>Bacteria</taxon>
        <taxon>Pseudomonadati</taxon>
        <taxon>Pseudomonadota</taxon>
        <taxon>Alphaproteobacteria</taxon>
        <taxon>Micropepsales</taxon>
        <taxon>Micropepsaceae</taxon>
        <taxon>Rhizomicrobium</taxon>
    </lineage>
</organism>
<dbReference type="GO" id="GO:0016787">
    <property type="term" value="F:hydrolase activity"/>
    <property type="evidence" value="ECO:0007669"/>
    <property type="project" value="UniProtKB-KW"/>
</dbReference>
<evidence type="ECO:0000256" key="8">
    <source>
        <dbReference type="ARBA" id="ARBA00042704"/>
    </source>
</evidence>
<dbReference type="InterPro" id="IPR029058">
    <property type="entry name" value="AB_hydrolase_fold"/>
</dbReference>
<dbReference type="SUPFAM" id="SSF53474">
    <property type="entry name" value="alpha/beta-Hydrolases"/>
    <property type="match status" value="1"/>
</dbReference>
<feature type="domain" description="AB hydrolase-1" evidence="12">
    <location>
        <begin position="47"/>
        <end position="138"/>
    </location>
</feature>
<evidence type="ECO:0000313" key="13">
    <source>
        <dbReference type="EMBL" id="GAA0562484.1"/>
    </source>
</evidence>
<dbReference type="EC" id="3.1.2.22" evidence="1"/>
<evidence type="ECO:0000256" key="4">
    <source>
        <dbReference type="ARBA" id="ARBA00039132"/>
    </source>
</evidence>
<evidence type="ECO:0000256" key="5">
    <source>
        <dbReference type="ARBA" id="ARBA00039314"/>
    </source>
</evidence>
<dbReference type="InterPro" id="IPR052382">
    <property type="entry name" value="ABHD10_acyl-thioesterase"/>
</dbReference>
<keyword evidence="3" id="KW-0809">Transit peptide</keyword>
<dbReference type="InterPro" id="IPR000073">
    <property type="entry name" value="AB_hydrolase_1"/>
</dbReference>
<evidence type="ECO:0000313" key="14">
    <source>
        <dbReference type="Proteomes" id="UP001499951"/>
    </source>
</evidence>
<dbReference type="Pfam" id="PF00561">
    <property type="entry name" value="Abhydrolase_1"/>
    <property type="match status" value="1"/>
</dbReference>
<dbReference type="RefSeq" id="WP_166932353.1">
    <property type="nucleotide sequence ID" value="NZ_BAAADD010000002.1"/>
</dbReference>
<evidence type="ECO:0000256" key="11">
    <source>
        <dbReference type="ARBA" id="ARBA00047972"/>
    </source>
</evidence>
<protein>
    <recommendedName>
        <fullName evidence="5">Palmitoyl-protein thioesterase ABHD10, mitochondrial</fullName>
        <ecNumber evidence="4">3.1.1.93</ecNumber>
        <ecNumber evidence="1">3.1.2.22</ecNumber>
    </recommendedName>
    <alternativeName>
        <fullName evidence="7">Acyl-protein thioesterase ABHD10</fullName>
    </alternativeName>
    <alternativeName>
        <fullName evidence="8">Alpha/beta hydrolase domain-containing protein 10</fullName>
    </alternativeName>
    <alternativeName>
        <fullName evidence="6">Mycophenolic acid acyl-glucuronide esterase, mitochondrial</fullName>
    </alternativeName>
</protein>
<comment type="catalytic activity">
    <reaction evidence="10">
        <text>S-hexadecanoyl-L-cysteinyl-[protein] + H2O = L-cysteinyl-[protein] + hexadecanoate + H(+)</text>
        <dbReference type="Rhea" id="RHEA:19233"/>
        <dbReference type="Rhea" id="RHEA-COMP:10131"/>
        <dbReference type="Rhea" id="RHEA-COMP:11032"/>
        <dbReference type="ChEBI" id="CHEBI:7896"/>
        <dbReference type="ChEBI" id="CHEBI:15377"/>
        <dbReference type="ChEBI" id="CHEBI:15378"/>
        <dbReference type="ChEBI" id="CHEBI:29950"/>
        <dbReference type="ChEBI" id="CHEBI:74151"/>
        <dbReference type="EC" id="3.1.2.22"/>
    </reaction>
    <physiologicalReaction direction="left-to-right" evidence="10">
        <dbReference type="Rhea" id="RHEA:19234"/>
    </physiologicalReaction>
</comment>
<evidence type="ECO:0000256" key="9">
    <source>
        <dbReference type="ARBA" id="ARBA00046047"/>
    </source>
</evidence>
<reference evidence="13 14" key="1">
    <citation type="journal article" date="2019" name="Int. J. Syst. Evol. Microbiol.">
        <title>The Global Catalogue of Microorganisms (GCM) 10K type strain sequencing project: providing services to taxonomists for standard genome sequencing and annotation.</title>
        <authorList>
            <consortium name="The Broad Institute Genomics Platform"/>
            <consortium name="The Broad Institute Genome Sequencing Center for Infectious Disease"/>
            <person name="Wu L."/>
            <person name="Ma J."/>
        </authorList>
    </citation>
    <scope>NUCLEOTIDE SEQUENCE [LARGE SCALE GENOMIC DNA]</scope>
    <source>
        <strain evidence="13 14">JCM 15089</strain>
    </source>
</reference>
<dbReference type="PANTHER" id="PTHR16138">
    <property type="entry name" value="MYCOPHENOLIC ACID ACYL-GLUCURONIDE ESTERASE, MITOCHONDRIAL"/>
    <property type="match status" value="1"/>
</dbReference>
<evidence type="ECO:0000256" key="10">
    <source>
        <dbReference type="ARBA" id="ARBA00047409"/>
    </source>
</evidence>
<evidence type="ECO:0000256" key="6">
    <source>
        <dbReference type="ARBA" id="ARBA00041520"/>
    </source>
</evidence>
<dbReference type="Gene3D" id="3.40.50.1820">
    <property type="entry name" value="alpha/beta hydrolase"/>
    <property type="match status" value="1"/>
</dbReference>
<dbReference type="PANTHER" id="PTHR16138:SF7">
    <property type="entry name" value="PALMITOYL-PROTEIN THIOESTERASE ABHD10, MITOCHONDRIAL"/>
    <property type="match status" value="1"/>
</dbReference>
<comment type="catalytic activity">
    <reaction evidence="11">
        <text>mycophenolic acid O-acyl-beta-D-glucuronide + H2O = mycophenolate + D-glucuronate + H(+)</text>
        <dbReference type="Rhea" id="RHEA:34179"/>
        <dbReference type="ChEBI" id="CHEBI:15377"/>
        <dbReference type="ChEBI" id="CHEBI:15378"/>
        <dbReference type="ChEBI" id="CHEBI:58720"/>
        <dbReference type="ChEBI" id="CHEBI:62932"/>
        <dbReference type="ChEBI" id="CHEBI:66982"/>
        <dbReference type="EC" id="3.1.1.93"/>
    </reaction>
    <physiologicalReaction direction="left-to-right" evidence="11">
        <dbReference type="Rhea" id="RHEA:34180"/>
    </physiologicalReaction>
</comment>
<evidence type="ECO:0000256" key="7">
    <source>
        <dbReference type="ARBA" id="ARBA00042645"/>
    </source>
</evidence>
<sequence>MTEFLTRRDGEQIAYHRIGGRGPGLMWLGGFNSDMNGTKAQAVEAFAAREGRASVRFDYFGHGTSSGAFRDGTISRWRDDALAVLDQLTVGKQVLIGSSMGGWITTLVAAARPERIAAVVLIAPAPDLTEELMWKRMPPEIRDEVLTKGSWFYQPDDGEGYPISRSLIESGRENLVLGTPLTLDAPVRILHGTDDKDVPWQLGVKLLDVYQGDVTFTLVKGANHRLSSEANLHLLQRTLESVLKDVAPC</sequence>
<comment type="caution">
    <text evidence="13">The sequence shown here is derived from an EMBL/GenBank/DDBJ whole genome shotgun (WGS) entry which is preliminary data.</text>
</comment>
<name>A0ABN1EBB1_9PROT</name>
<accession>A0ABN1EBB1</accession>
<comment type="function">
    <text evidence="9">Acts as an acyl-protein thioesterase that hydrolyzes fatty acids from acylated residues in proteins. Regulates the mitochondrial S-depalmitoylation of the nucleophilic active site residue of peroxiredoxin-5/PRDX5, a key antioxidant protein, therefore modulating mitochondrial antioxidant ability. Also catalyzes the deglucuronidation of mycophenolic acid acyl-glucuronide, an active metabolite of the immunosuppressant drug mycophenolate.</text>
</comment>
<keyword evidence="2 13" id="KW-0378">Hydrolase</keyword>
<dbReference type="EMBL" id="BAAADD010000002">
    <property type="protein sequence ID" value="GAA0562484.1"/>
    <property type="molecule type" value="Genomic_DNA"/>
</dbReference>
<evidence type="ECO:0000259" key="12">
    <source>
        <dbReference type="Pfam" id="PF00561"/>
    </source>
</evidence>
<dbReference type="EC" id="3.1.1.93" evidence="4"/>
<keyword evidence="14" id="KW-1185">Reference proteome</keyword>
<evidence type="ECO:0000256" key="2">
    <source>
        <dbReference type="ARBA" id="ARBA00022801"/>
    </source>
</evidence>
<evidence type="ECO:0000256" key="3">
    <source>
        <dbReference type="ARBA" id="ARBA00022946"/>
    </source>
</evidence>
<evidence type="ECO:0000256" key="1">
    <source>
        <dbReference type="ARBA" id="ARBA00012423"/>
    </source>
</evidence>
<proteinExistence type="predicted"/>
<gene>
    <name evidence="13" type="ORF">GCM10008942_08630</name>
</gene>
<dbReference type="Proteomes" id="UP001499951">
    <property type="component" value="Unassembled WGS sequence"/>
</dbReference>